<dbReference type="PROSITE" id="PS50977">
    <property type="entry name" value="HTH_TETR_2"/>
    <property type="match status" value="1"/>
</dbReference>
<accession>A0A9P3UY48</accession>
<evidence type="ECO:0000256" key="2">
    <source>
        <dbReference type="ARBA" id="ARBA00023125"/>
    </source>
</evidence>
<dbReference type="EMBL" id="BRXE01000015">
    <property type="protein sequence ID" value="GLB82696.1"/>
    <property type="molecule type" value="Genomic_DNA"/>
</dbReference>
<dbReference type="EMBL" id="BRZI01000019">
    <property type="protein sequence ID" value="GLD30991.1"/>
    <property type="molecule type" value="Genomic_DNA"/>
</dbReference>
<evidence type="ECO:0000256" key="4">
    <source>
        <dbReference type="PROSITE-ProRule" id="PRU00335"/>
    </source>
</evidence>
<dbReference type="Proteomes" id="UP001064782">
    <property type="component" value="Unassembled WGS sequence"/>
</dbReference>
<dbReference type="PRINTS" id="PR00455">
    <property type="entry name" value="HTHTETR"/>
</dbReference>
<dbReference type="Proteomes" id="UP001165663">
    <property type="component" value="Unassembled WGS sequence"/>
</dbReference>
<evidence type="ECO:0000313" key="8">
    <source>
        <dbReference type="Proteomes" id="UP001064782"/>
    </source>
</evidence>
<name>A0A9P3UY48_9MYCO</name>
<gene>
    <name evidence="7" type="ORF">Mkiyose1413_28740</name>
    <name evidence="6" type="ORF">SRL2020028_19520</name>
</gene>
<evidence type="ECO:0000259" key="5">
    <source>
        <dbReference type="PROSITE" id="PS50977"/>
    </source>
</evidence>
<organism evidence="7 8">
    <name type="scientific">Mycobacterium kiyosense</name>
    <dbReference type="NCBI Taxonomy" id="2871094"/>
    <lineage>
        <taxon>Bacteria</taxon>
        <taxon>Bacillati</taxon>
        <taxon>Actinomycetota</taxon>
        <taxon>Actinomycetes</taxon>
        <taxon>Mycobacteriales</taxon>
        <taxon>Mycobacteriaceae</taxon>
        <taxon>Mycobacterium</taxon>
    </lineage>
</organism>
<dbReference type="Pfam" id="PF00440">
    <property type="entry name" value="TetR_N"/>
    <property type="match status" value="1"/>
</dbReference>
<keyword evidence="2 4" id="KW-0238">DNA-binding</keyword>
<evidence type="ECO:0000313" key="6">
    <source>
        <dbReference type="EMBL" id="GLB82696.1"/>
    </source>
</evidence>
<comment type="caution">
    <text evidence="7">The sequence shown here is derived from an EMBL/GenBank/DDBJ whole genome shotgun (WGS) entry which is preliminary data.</text>
</comment>
<dbReference type="InterPro" id="IPR050109">
    <property type="entry name" value="HTH-type_TetR-like_transc_reg"/>
</dbReference>
<dbReference type="Gene3D" id="1.10.357.10">
    <property type="entry name" value="Tetracycline Repressor, domain 2"/>
    <property type="match status" value="1"/>
</dbReference>
<dbReference type="Gene3D" id="1.10.10.60">
    <property type="entry name" value="Homeodomain-like"/>
    <property type="match status" value="1"/>
</dbReference>
<reference evidence="7" key="1">
    <citation type="submission" date="2022-08" db="EMBL/GenBank/DDBJ databases">
        <title>Mycobacterium kiyosense sp. nov., scotochromogenic slow-glowing species isolated from respiratory specimens.</title>
        <authorList>
            <person name="Fukano H."/>
            <person name="Kazumi Y."/>
            <person name="Sakagami N."/>
            <person name="Ato M."/>
            <person name="Mitarai S."/>
            <person name="Hoshino Y."/>
        </authorList>
    </citation>
    <scope>NUCLEOTIDE SEQUENCE</scope>
    <source>
        <strain evidence="7">1413</strain>
        <strain evidence="6">SRL2020-028</strain>
    </source>
</reference>
<keyword evidence="1" id="KW-0805">Transcription regulation</keyword>
<dbReference type="PANTHER" id="PTHR30055">
    <property type="entry name" value="HTH-TYPE TRANSCRIPTIONAL REGULATOR RUTR"/>
    <property type="match status" value="1"/>
</dbReference>
<feature type="domain" description="HTH tetR-type" evidence="5">
    <location>
        <begin position="1"/>
        <end position="60"/>
    </location>
</feature>
<proteinExistence type="predicted"/>
<evidence type="ECO:0000256" key="3">
    <source>
        <dbReference type="ARBA" id="ARBA00023163"/>
    </source>
</evidence>
<protein>
    <submittedName>
        <fullName evidence="7">TetR family transcriptional regulator</fullName>
    </submittedName>
</protein>
<keyword evidence="3" id="KW-0804">Transcription</keyword>
<evidence type="ECO:0000256" key="1">
    <source>
        <dbReference type="ARBA" id="ARBA00023015"/>
    </source>
</evidence>
<dbReference type="PANTHER" id="PTHR30055:SF234">
    <property type="entry name" value="HTH-TYPE TRANSCRIPTIONAL REGULATOR BETI"/>
    <property type="match status" value="1"/>
</dbReference>
<dbReference type="SUPFAM" id="SSF46689">
    <property type="entry name" value="Homeodomain-like"/>
    <property type="match status" value="1"/>
</dbReference>
<dbReference type="GO" id="GO:0000976">
    <property type="term" value="F:transcription cis-regulatory region binding"/>
    <property type="evidence" value="ECO:0007669"/>
    <property type="project" value="TreeGrafter"/>
</dbReference>
<dbReference type="AlphaFoldDB" id="A0A9P3UY48"/>
<dbReference type="InterPro" id="IPR009057">
    <property type="entry name" value="Homeodomain-like_sf"/>
</dbReference>
<evidence type="ECO:0000313" key="7">
    <source>
        <dbReference type="EMBL" id="GLD30991.1"/>
    </source>
</evidence>
<keyword evidence="8" id="KW-1185">Reference proteome</keyword>
<feature type="DNA-binding region" description="H-T-H motif" evidence="4">
    <location>
        <begin position="23"/>
        <end position="42"/>
    </location>
</feature>
<sequence>MLRANIVRNALDLFARHGYDEVSLDEIVEASHCSRSTFHRHFGTKEDLLFPGADEYLTAFEHELAQVDDGDDPWVAARAGAIRGLHGFTESLDPDLKASFARLWMSGPIPRRRYQEIVMSWEAVLVVHFARFLGSGSSDGLECQLLASMVTAALRAALNVAVTTGDDVDITAARAFDLVESSLLVHQLRAAARPAV</sequence>
<dbReference type="GO" id="GO:0003700">
    <property type="term" value="F:DNA-binding transcription factor activity"/>
    <property type="evidence" value="ECO:0007669"/>
    <property type="project" value="TreeGrafter"/>
</dbReference>
<dbReference type="InterPro" id="IPR001647">
    <property type="entry name" value="HTH_TetR"/>
</dbReference>